<evidence type="ECO:0000256" key="3">
    <source>
        <dbReference type="ARBA" id="ARBA00022695"/>
    </source>
</evidence>
<dbReference type="Proteomes" id="UP000823786">
    <property type="component" value="Unassembled WGS sequence"/>
</dbReference>
<evidence type="ECO:0000256" key="6">
    <source>
        <dbReference type="ARBA" id="ARBA00022840"/>
    </source>
</evidence>
<keyword evidence="5 8" id="KW-0547">Nucleotide-binding</keyword>
<feature type="active site" description="Proton acceptor" evidence="8">
    <location>
        <position position="259"/>
    </location>
</feature>
<evidence type="ECO:0000256" key="4">
    <source>
        <dbReference type="ARBA" id="ARBA00022723"/>
    </source>
</evidence>
<dbReference type="RefSeq" id="WP_209853742.1">
    <property type="nucleotide sequence ID" value="NZ_JAGGJV010000005.1"/>
</dbReference>
<feature type="binding site" evidence="8">
    <location>
        <position position="269"/>
    </location>
    <ligand>
        <name>Mg(2+)</name>
        <dbReference type="ChEBI" id="CHEBI:18420"/>
    </ligand>
</feature>
<evidence type="ECO:0000256" key="1">
    <source>
        <dbReference type="ARBA" id="ARBA00009747"/>
    </source>
</evidence>
<feature type="binding site" evidence="8">
    <location>
        <position position="133"/>
    </location>
    <ligand>
        <name>ATP</name>
        <dbReference type="ChEBI" id="CHEBI:30616"/>
    </ligand>
</feature>
<feature type="binding site" evidence="8">
    <location>
        <position position="120"/>
    </location>
    <ligand>
        <name>ATP</name>
        <dbReference type="ChEBI" id="CHEBI:30616"/>
    </ligand>
</feature>
<keyword evidence="10" id="KW-1185">Reference proteome</keyword>
<evidence type="ECO:0000256" key="2">
    <source>
        <dbReference type="ARBA" id="ARBA00022679"/>
    </source>
</evidence>
<dbReference type="EC" id="2.7.7.-" evidence="8"/>
<comment type="catalytic activity">
    <reaction evidence="8">
        <text>L-threonyl-[protein] + ATP = 3-O-(5'-adenylyl)-L-threonyl-[protein] + diphosphate</text>
        <dbReference type="Rhea" id="RHEA:54292"/>
        <dbReference type="Rhea" id="RHEA-COMP:11060"/>
        <dbReference type="Rhea" id="RHEA-COMP:13847"/>
        <dbReference type="ChEBI" id="CHEBI:30013"/>
        <dbReference type="ChEBI" id="CHEBI:30616"/>
        <dbReference type="ChEBI" id="CHEBI:33019"/>
        <dbReference type="ChEBI" id="CHEBI:138113"/>
        <dbReference type="EC" id="2.7.7.108"/>
    </reaction>
</comment>
<comment type="catalytic activity">
    <reaction evidence="8">
        <text>L-tyrosyl-[protein] + UTP = O-(5'-uridylyl)-L-tyrosyl-[protein] + diphosphate</text>
        <dbReference type="Rhea" id="RHEA:83887"/>
        <dbReference type="Rhea" id="RHEA-COMP:10136"/>
        <dbReference type="Rhea" id="RHEA-COMP:20238"/>
        <dbReference type="ChEBI" id="CHEBI:33019"/>
        <dbReference type="ChEBI" id="CHEBI:46398"/>
        <dbReference type="ChEBI" id="CHEBI:46858"/>
        <dbReference type="ChEBI" id="CHEBI:90602"/>
    </reaction>
</comment>
<comment type="caution">
    <text evidence="9">The sequence shown here is derived from an EMBL/GenBank/DDBJ whole genome shotgun (WGS) entry which is preliminary data.</text>
</comment>
<feature type="binding site" evidence="8">
    <location>
        <position position="190"/>
    </location>
    <ligand>
        <name>ATP</name>
        <dbReference type="ChEBI" id="CHEBI:30616"/>
    </ligand>
</feature>
<dbReference type="Pfam" id="PF02696">
    <property type="entry name" value="SelO"/>
    <property type="match status" value="1"/>
</dbReference>
<sequence length="501" mass="54560">MTSPAREKPAHAAAIPFDNSYARLPAHFHASADPTPVSEPWLITFNRPLADELGLDADALEREGAAIFSGNTVPEGAQPLGMAYAGHQFGQFVPLLGDGRAILLGEVIDRNGKRRDIQLKGAGKTPYSRRGDGRAALGPVLREYIVSEAMFALGIPATRALAAVVTGDPVYREHVLPGGVITRVAASHIRVGTFQFLAARGDTEGLKTLADYVIDRHYPEIKDGERPYLELLKAVVERQASLIARWLCVGFIHGVMNTDNCAVSGETIDFGPCAFLDAYDPAKVFSSIDRGGRYAYGSQPAIGQWNMARLAETLLPLICPEPSEAVNLANDAIAGYGPQFQNHWLAGMKAKIGLYAEEDGDLDLVQGLLTAMHRNEADFTLTFRRLCDAAENDANDGPLRELFADPTDIDAWLLAWRERTGRETLSDAQTAAAMRTVNPAFIPRNHRIEQAIRAAEDDGDFSLFEALLEVLAKPYEDQPAFAPLAEPPLPDERVLRTFCGT</sequence>
<feature type="binding site" evidence="8">
    <location>
        <position position="183"/>
    </location>
    <ligand>
        <name>ATP</name>
        <dbReference type="ChEBI" id="CHEBI:30616"/>
    </ligand>
</feature>
<keyword evidence="2 8" id="KW-0808">Transferase</keyword>
<dbReference type="EC" id="2.7.7.108" evidence="8"/>
<feature type="binding site" evidence="8">
    <location>
        <position position="99"/>
    </location>
    <ligand>
        <name>ATP</name>
        <dbReference type="ChEBI" id="CHEBI:30616"/>
    </ligand>
</feature>
<comment type="catalytic activity">
    <reaction evidence="8">
        <text>L-seryl-[protein] + UTP = O-(5'-uridylyl)-L-seryl-[protein] + diphosphate</text>
        <dbReference type="Rhea" id="RHEA:64604"/>
        <dbReference type="Rhea" id="RHEA-COMP:9863"/>
        <dbReference type="Rhea" id="RHEA-COMP:16635"/>
        <dbReference type="ChEBI" id="CHEBI:29999"/>
        <dbReference type="ChEBI" id="CHEBI:33019"/>
        <dbReference type="ChEBI" id="CHEBI:46398"/>
        <dbReference type="ChEBI" id="CHEBI:156051"/>
    </reaction>
</comment>
<feature type="binding site" evidence="8">
    <location>
        <position position="97"/>
    </location>
    <ligand>
        <name>ATP</name>
        <dbReference type="ChEBI" id="CHEBI:30616"/>
    </ligand>
</feature>
<evidence type="ECO:0000256" key="7">
    <source>
        <dbReference type="ARBA" id="ARBA00022842"/>
    </source>
</evidence>
<proteinExistence type="inferred from homology"/>
<evidence type="ECO:0000256" key="8">
    <source>
        <dbReference type="HAMAP-Rule" id="MF_00692"/>
    </source>
</evidence>
<dbReference type="NCBIfam" id="NF000658">
    <property type="entry name" value="PRK00029.1"/>
    <property type="match status" value="1"/>
</dbReference>
<dbReference type="HAMAP" id="MF_00692">
    <property type="entry name" value="SelO"/>
    <property type="match status" value="1"/>
</dbReference>
<dbReference type="PANTHER" id="PTHR32057:SF14">
    <property type="entry name" value="PROTEIN ADENYLYLTRANSFERASE SELO, MITOCHONDRIAL"/>
    <property type="match status" value="1"/>
</dbReference>
<keyword evidence="7 8" id="KW-0460">Magnesium</keyword>
<comment type="catalytic activity">
    <reaction evidence="8">
        <text>L-tyrosyl-[protein] + ATP = O-(5'-adenylyl)-L-tyrosyl-[protein] + diphosphate</text>
        <dbReference type="Rhea" id="RHEA:54288"/>
        <dbReference type="Rhea" id="RHEA-COMP:10136"/>
        <dbReference type="Rhea" id="RHEA-COMP:13846"/>
        <dbReference type="ChEBI" id="CHEBI:30616"/>
        <dbReference type="ChEBI" id="CHEBI:33019"/>
        <dbReference type="ChEBI" id="CHEBI:46858"/>
        <dbReference type="ChEBI" id="CHEBI:83624"/>
        <dbReference type="EC" id="2.7.7.108"/>
    </reaction>
</comment>
<comment type="cofactor">
    <cofactor evidence="8">
        <name>Mg(2+)</name>
        <dbReference type="ChEBI" id="CHEBI:18420"/>
    </cofactor>
    <cofactor evidence="8">
        <name>Mn(2+)</name>
        <dbReference type="ChEBI" id="CHEBI:29035"/>
    </cofactor>
</comment>
<dbReference type="EMBL" id="JAGGJV010000005">
    <property type="protein sequence ID" value="MBP1859722.1"/>
    <property type="molecule type" value="Genomic_DNA"/>
</dbReference>
<accession>A0ABS4EP42</accession>
<evidence type="ECO:0000256" key="5">
    <source>
        <dbReference type="ARBA" id="ARBA00022741"/>
    </source>
</evidence>
<dbReference type="PANTHER" id="PTHR32057">
    <property type="entry name" value="PROTEIN ADENYLYLTRANSFERASE SELO, MITOCHONDRIAL"/>
    <property type="match status" value="1"/>
</dbReference>
<gene>
    <name evidence="8" type="primary">ydiU</name>
    <name evidence="8" type="synonym">selO</name>
    <name evidence="9" type="ORF">J2Z75_003239</name>
</gene>
<evidence type="ECO:0000313" key="9">
    <source>
        <dbReference type="EMBL" id="MBP1859722.1"/>
    </source>
</evidence>
<evidence type="ECO:0000313" key="10">
    <source>
        <dbReference type="Proteomes" id="UP000823786"/>
    </source>
</evidence>
<dbReference type="InterPro" id="IPR003846">
    <property type="entry name" value="SelO"/>
</dbReference>
<feature type="binding site" evidence="8">
    <location>
        <position position="100"/>
    </location>
    <ligand>
        <name>ATP</name>
        <dbReference type="ChEBI" id="CHEBI:30616"/>
    </ligand>
</feature>
<feature type="binding site" evidence="8">
    <location>
        <position position="269"/>
    </location>
    <ligand>
        <name>ATP</name>
        <dbReference type="ChEBI" id="CHEBI:30616"/>
    </ligand>
</feature>
<keyword evidence="6 8" id="KW-0067">ATP-binding</keyword>
<name>A0ABS4EP42_9HYPH</name>
<keyword evidence="3 8" id="KW-0548">Nucleotidyltransferase</keyword>
<organism evidence="9 10">
    <name type="scientific">Rhizobium herbae</name>
    <dbReference type="NCBI Taxonomy" id="508661"/>
    <lineage>
        <taxon>Bacteria</taxon>
        <taxon>Pseudomonadati</taxon>
        <taxon>Pseudomonadota</taxon>
        <taxon>Alphaproteobacteria</taxon>
        <taxon>Hyphomicrobiales</taxon>
        <taxon>Rhizobiaceae</taxon>
        <taxon>Rhizobium/Agrobacterium group</taxon>
        <taxon>Rhizobium</taxon>
    </lineage>
</organism>
<feature type="binding site" evidence="8">
    <location>
        <position position="132"/>
    </location>
    <ligand>
        <name>ATP</name>
        <dbReference type="ChEBI" id="CHEBI:30616"/>
    </ligand>
</feature>
<comment type="catalytic activity">
    <reaction evidence="8">
        <text>L-seryl-[protein] + ATP = 3-O-(5'-adenylyl)-L-seryl-[protein] + diphosphate</text>
        <dbReference type="Rhea" id="RHEA:58120"/>
        <dbReference type="Rhea" id="RHEA-COMP:9863"/>
        <dbReference type="Rhea" id="RHEA-COMP:15073"/>
        <dbReference type="ChEBI" id="CHEBI:29999"/>
        <dbReference type="ChEBI" id="CHEBI:30616"/>
        <dbReference type="ChEBI" id="CHEBI:33019"/>
        <dbReference type="ChEBI" id="CHEBI:142516"/>
        <dbReference type="EC" id="2.7.7.108"/>
    </reaction>
</comment>
<keyword evidence="4 8" id="KW-0479">Metal-binding</keyword>
<comment type="function">
    <text evidence="8">Nucleotidyltransferase involved in the post-translational modification of proteins. It can catalyze the addition of adenosine monophosphate (AMP) or uridine monophosphate (UMP) to a protein, resulting in modifications known as AMPylation and UMPylation.</text>
</comment>
<keyword evidence="8" id="KW-0464">Manganese</keyword>
<comment type="similarity">
    <text evidence="1 8">Belongs to the SELO family.</text>
</comment>
<reference evidence="9 10" key="1">
    <citation type="submission" date="2021-03" db="EMBL/GenBank/DDBJ databases">
        <title>Genomic Encyclopedia of Type Strains, Phase IV (KMG-IV): sequencing the most valuable type-strain genomes for metagenomic binning, comparative biology and taxonomic classification.</title>
        <authorList>
            <person name="Goeker M."/>
        </authorList>
    </citation>
    <scope>NUCLEOTIDE SEQUENCE [LARGE SCALE GENOMIC DNA]</scope>
    <source>
        <strain evidence="9 10">DSM 26427</strain>
    </source>
</reference>
<protein>
    <recommendedName>
        <fullName evidence="8">Protein nucleotidyltransferase YdiU</fullName>
        <ecNumber evidence="8">2.7.7.-</ecNumber>
    </recommendedName>
    <alternativeName>
        <fullName evidence="8">Protein adenylyltransferase YdiU</fullName>
        <ecNumber evidence="8">2.7.7.108</ecNumber>
    </alternativeName>
    <alternativeName>
        <fullName evidence="8">Protein uridylyltransferase YdiU</fullName>
        <ecNumber evidence="8">2.7.7.-</ecNumber>
    </alternativeName>
</protein>
<comment type="catalytic activity">
    <reaction evidence="8">
        <text>L-histidyl-[protein] + UTP = N(tele)-(5'-uridylyl)-L-histidyl-[protein] + diphosphate</text>
        <dbReference type="Rhea" id="RHEA:83891"/>
        <dbReference type="Rhea" id="RHEA-COMP:9745"/>
        <dbReference type="Rhea" id="RHEA-COMP:20239"/>
        <dbReference type="ChEBI" id="CHEBI:29979"/>
        <dbReference type="ChEBI" id="CHEBI:33019"/>
        <dbReference type="ChEBI" id="CHEBI:46398"/>
        <dbReference type="ChEBI" id="CHEBI:233474"/>
    </reaction>
</comment>
<feature type="binding site" evidence="8">
    <location>
        <position position="260"/>
    </location>
    <ligand>
        <name>Mg(2+)</name>
        <dbReference type="ChEBI" id="CHEBI:18420"/>
    </ligand>
</feature>